<organism evidence="1 2">
    <name type="scientific">Acaulospora colombiana</name>
    <dbReference type="NCBI Taxonomy" id="27376"/>
    <lineage>
        <taxon>Eukaryota</taxon>
        <taxon>Fungi</taxon>
        <taxon>Fungi incertae sedis</taxon>
        <taxon>Mucoromycota</taxon>
        <taxon>Glomeromycotina</taxon>
        <taxon>Glomeromycetes</taxon>
        <taxon>Diversisporales</taxon>
        <taxon>Acaulosporaceae</taxon>
        <taxon>Acaulospora</taxon>
    </lineage>
</organism>
<proteinExistence type="predicted"/>
<gene>
    <name evidence="1" type="ORF">ACOLOM_LOCUS9342</name>
</gene>
<name>A0ACA9P2Y8_9GLOM</name>
<accession>A0ACA9P2Y8</accession>
<feature type="non-terminal residue" evidence="1">
    <location>
        <position position="194"/>
    </location>
</feature>
<evidence type="ECO:0000313" key="1">
    <source>
        <dbReference type="EMBL" id="CAG8681062.1"/>
    </source>
</evidence>
<reference evidence="1" key="1">
    <citation type="submission" date="2021-06" db="EMBL/GenBank/DDBJ databases">
        <authorList>
            <person name="Kallberg Y."/>
            <person name="Tangrot J."/>
            <person name="Rosling A."/>
        </authorList>
    </citation>
    <scope>NUCLEOTIDE SEQUENCE</scope>
    <source>
        <strain evidence="1">CL356</strain>
    </source>
</reference>
<comment type="caution">
    <text evidence="1">The sequence shown here is derived from an EMBL/GenBank/DDBJ whole genome shotgun (WGS) entry which is preliminary data.</text>
</comment>
<sequence>MTIPRAFCAPKLFRKGREGSFDAVNWLSKVKTTAIPSFSASHRRVLHSVLPDTEIRGGTLPPRDVKGQALGQRRAVMSVVPKPIPKPPFFRWENPEEALQLETRRLEVLDQIQQCKSASDYKGPSLRELQKKYNRLVDKLDKLERGDELLNRLKTIELENWQRIVQMVPLVMFDTDSMPGTRPNPIDDVLSLCL</sequence>
<keyword evidence="2" id="KW-1185">Reference proteome</keyword>
<dbReference type="Proteomes" id="UP000789525">
    <property type="component" value="Unassembled WGS sequence"/>
</dbReference>
<protein>
    <submittedName>
        <fullName evidence="1">4619_t:CDS:1</fullName>
    </submittedName>
</protein>
<evidence type="ECO:0000313" key="2">
    <source>
        <dbReference type="Proteomes" id="UP000789525"/>
    </source>
</evidence>
<dbReference type="EMBL" id="CAJVPT010026813">
    <property type="protein sequence ID" value="CAG8681062.1"/>
    <property type="molecule type" value="Genomic_DNA"/>
</dbReference>